<dbReference type="PROSITE" id="PS52004">
    <property type="entry name" value="KS3_2"/>
    <property type="match status" value="1"/>
</dbReference>
<dbReference type="SMART" id="SM00827">
    <property type="entry name" value="PKS_AT"/>
    <property type="match status" value="1"/>
</dbReference>
<dbReference type="InterPro" id="IPR014031">
    <property type="entry name" value="Ketoacyl_synth_C"/>
</dbReference>
<evidence type="ECO:0000256" key="8">
    <source>
        <dbReference type="SAM" id="MobiDB-lite"/>
    </source>
</evidence>
<dbReference type="InterPro" id="IPR014030">
    <property type="entry name" value="Ketoacyl_synth_N"/>
</dbReference>
<dbReference type="CDD" id="cd00833">
    <property type="entry name" value="PKS"/>
    <property type="match status" value="1"/>
</dbReference>
<dbReference type="InterPro" id="IPR001227">
    <property type="entry name" value="Ac_transferase_dom_sf"/>
</dbReference>
<keyword evidence="1" id="KW-0596">Phosphopantetheine</keyword>
<dbReference type="InterPro" id="IPR006162">
    <property type="entry name" value="Ppantetheine_attach_site"/>
</dbReference>
<dbReference type="InterPro" id="IPR014043">
    <property type="entry name" value="Acyl_transferase_dom"/>
</dbReference>
<dbReference type="Gene3D" id="1.10.1200.10">
    <property type="entry name" value="ACP-like"/>
    <property type="match status" value="1"/>
</dbReference>
<feature type="region of interest" description="Disordered" evidence="8">
    <location>
        <begin position="2493"/>
        <end position="2549"/>
    </location>
</feature>
<feature type="compositionally biased region" description="Low complexity" evidence="8">
    <location>
        <begin position="2538"/>
        <end position="2549"/>
    </location>
</feature>
<evidence type="ECO:0000256" key="2">
    <source>
        <dbReference type="ARBA" id="ARBA00022553"/>
    </source>
</evidence>
<dbReference type="InterPro" id="IPR016036">
    <property type="entry name" value="Malonyl_transacylase_ACP-bd"/>
</dbReference>
<dbReference type="EMBL" id="KX190797">
    <property type="protein sequence ID" value="APX43986.1"/>
    <property type="molecule type" value="mRNA"/>
</dbReference>
<dbReference type="Pfam" id="PF08659">
    <property type="entry name" value="KR"/>
    <property type="match status" value="1"/>
</dbReference>
<dbReference type="GO" id="GO:0030639">
    <property type="term" value="P:polyketide biosynthetic process"/>
    <property type="evidence" value="ECO:0007669"/>
    <property type="project" value="UniProtKB-ARBA"/>
</dbReference>
<dbReference type="InterPro" id="IPR013217">
    <property type="entry name" value="Methyltransf_12"/>
</dbReference>
<evidence type="ECO:0000256" key="6">
    <source>
        <dbReference type="ARBA" id="ARBA00023268"/>
    </source>
</evidence>
<dbReference type="Gene3D" id="3.10.129.110">
    <property type="entry name" value="Polyketide synthase dehydratase"/>
    <property type="match status" value="1"/>
</dbReference>
<proteinExistence type="evidence at transcript level"/>
<dbReference type="InterPro" id="IPR016035">
    <property type="entry name" value="Acyl_Trfase/lysoPLipase"/>
</dbReference>
<feature type="compositionally biased region" description="Basic and acidic residues" evidence="8">
    <location>
        <begin position="2499"/>
        <end position="2510"/>
    </location>
</feature>
<evidence type="ECO:0000256" key="7">
    <source>
        <dbReference type="PROSITE-ProRule" id="PRU01363"/>
    </source>
</evidence>
<dbReference type="SUPFAM" id="SSF51735">
    <property type="entry name" value="NAD(P)-binding Rossmann-fold domains"/>
    <property type="match status" value="1"/>
</dbReference>
<dbReference type="SUPFAM" id="SSF47336">
    <property type="entry name" value="ACP-like"/>
    <property type="match status" value="1"/>
</dbReference>
<feature type="domain" description="Ketosynthase family 3 (KS3)" evidence="10">
    <location>
        <begin position="5"/>
        <end position="438"/>
    </location>
</feature>
<dbReference type="Gene3D" id="3.40.50.720">
    <property type="entry name" value="NAD(P)-binding Rossmann-like Domain"/>
    <property type="match status" value="2"/>
</dbReference>
<dbReference type="InterPro" id="IPR049900">
    <property type="entry name" value="PKS_mFAS_DH"/>
</dbReference>
<evidence type="ECO:0000259" key="9">
    <source>
        <dbReference type="PROSITE" id="PS50075"/>
    </source>
</evidence>
<dbReference type="InterPro" id="IPR020806">
    <property type="entry name" value="PKS_PP-bd"/>
</dbReference>
<dbReference type="SMART" id="SM00826">
    <property type="entry name" value="PKS_DH"/>
    <property type="match status" value="1"/>
</dbReference>
<dbReference type="InterPro" id="IPR049552">
    <property type="entry name" value="PKS_DH_N"/>
</dbReference>
<dbReference type="PROSITE" id="PS50075">
    <property type="entry name" value="CARRIER"/>
    <property type="match status" value="1"/>
</dbReference>
<dbReference type="InterPro" id="IPR057326">
    <property type="entry name" value="KR_dom"/>
</dbReference>
<dbReference type="PROSITE" id="PS00012">
    <property type="entry name" value="PHOSPHOPANTETHEINE"/>
    <property type="match status" value="1"/>
</dbReference>
<dbReference type="InterPro" id="IPR020807">
    <property type="entry name" value="PKS_DH"/>
</dbReference>
<feature type="compositionally biased region" description="Acidic residues" evidence="8">
    <location>
        <begin position="2511"/>
        <end position="2527"/>
    </location>
</feature>
<reference evidence="12" key="1">
    <citation type="submission" date="2016-05" db="EMBL/GenBank/DDBJ databases">
        <authorList>
            <person name="Lavstsen T."/>
            <person name="Jespersen J.S."/>
        </authorList>
    </citation>
    <scope>NUCLEOTIDE SEQUENCE</scope>
    <source>
        <strain evidence="12">NK17</strain>
    </source>
</reference>
<dbReference type="CDD" id="cd02440">
    <property type="entry name" value="AdoMet_MTases"/>
    <property type="match status" value="1"/>
</dbReference>
<name>A0A1P8NTH9_PESMI</name>
<dbReference type="PROSITE" id="PS52019">
    <property type="entry name" value="PKS_MFAS_DH"/>
    <property type="match status" value="1"/>
</dbReference>
<dbReference type="SUPFAM" id="SSF53335">
    <property type="entry name" value="S-adenosyl-L-methionine-dependent methyltransferases"/>
    <property type="match status" value="1"/>
</dbReference>
<accession>A0A1P8NTH9</accession>
<dbReference type="Pfam" id="PF00109">
    <property type="entry name" value="ketoacyl-synt"/>
    <property type="match status" value="1"/>
</dbReference>
<dbReference type="InterPro" id="IPR036291">
    <property type="entry name" value="NAD(P)-bd_dom_sf"/>
</dbReference>
<sequence>MDSFNEPIAIIGSGCRFPGGSSSPSKLWNLLKDPRDVGSKIDRFNADGWYHKNGNHHGTSNVRNAYLLKEDTRHFDAQFFNVPSSEAESMDPQQRFLLEVVYEALESAGQSMEALSGSSTSVYVGVMCNDFAHITYHDIDSLPKMAATGTALSILSNRVSYFFNWTGPSMTIDTACSSSLIATHQAVQSLRRGESRVAVAAGANLILGPTNFIAESNVNMLSPTGRSRMWDSGADGYARGEGVAAVILKRLSDAIADGDVIESIIRETGTNQDGRTPGITMPSSTSQAQLIRQTYAKAGLSIDKDRCQYFEAHGTGTKAGDPQEAGAIYKAFFGDKAEENVEANNTLYVGSIKTIVGHTEGTAGLAGLLKASLAVQHGVIPPNMLFNELNPDITPYYGKLQIPTSATPWPELPAGTPRRVSVNSFGFGGANAHAIIESYEPATMPKVIEEQNNKIVGIPFAFSGNSEKTLATQLETCLSFLDNAGETLSLRDLAWTLSRRTAFTLRTVCSAQTSQALKDKLIAKLDAKRNDNKALGVRPAHKTSTILGVFTGQGAQAPQMAYGLIEASPFARNVLQKLDASLQSLPEPDRPVWSLIEELSRAPDSSRVMEAAFSQPLCTAVQIMLVDMAAQVGITFGAVVGHSSGEIAAAYAAGFLTASDAIRIAYYRGLYAKLARGGPKGLGGGMLAVGTSLEDGDELCELPTFEGRINVAASNSSASVTLSGDADAIDEAKFILEDEKKFVRALNVDTAYHSHHTLPCAKPYMDAMARIQVSVQQPGASCKWFSSVLRGQEVDSSMASQLAGSYWKDNLVQPVFFSQAIEKAVEAIGAPAMALELGPHPALKGPASLVMEEKCGSNVPYSSFLVRKTADVEAFSEGVGSVWANVGTNAVNIGKCDGLFSESAPKYLKDAPGYTWDHGQTFWTESRLSRTMRNRIDGHHELLGARLDSGENEYRWRNFIKPGEMPWIRGHQIQGQTIFPGAGFASMAIEACKVFGPSDEMVSIELVDLTIQRAMSFIDEAIGTECLVTLSNVQQDHERGLITCRFVCQICPMKDSLPMVASTCQIRVQLGHGTKDLLPGRWQDAPKMTDVDCEIFYNSLAKLGYNYSDMFQGVTALRRTTELAAGVIHIPSEDEYKPDLILHPAPLDVAFQGIFGAIGAPGDGRLWTLMVPTVVNSIKINPGLSQKSACLRTDLPFDASIAISPSNDISGDVDVYDSDGETAILQIQGLHVTPVTQVTSKDDTQKICEAEWGHEKIDASRNFSRWWDDMAEEHAVAKFAEWACFFYMKHLHDTITAEERETLEGHPKRYLAWVDSVVAKVETGTHATLQKDLLDHQWSDMEAVMKEFASTHDEFHHVMTLGNSLVGFIRGEVDLSELDIPEEIHRSTFGVPEYTSHVGDLVQDLTHKLRQMDILEIGAGDGSTTQAIMSRIGDYYSSYTYTDLSADVFVDAEDLFSEHSEKFVYKTLDIQEDVATQGYLEQSYDLIVASEAMHKTQNIEETLSNVRKLLKPGGHLVMLEVTNTNPVRQSYFAGILPEWWLSNDEARPHHPLLNQSGWDVALRKTGFSGIDTSTPETHNLMVPLSIFITQAVDSQMNLIREPLLAKSSDVKLNDVMILAGESPSTTKLVDDITAMIKPLADNITMVNKLEDLSESHFTSKQIVLSLVELDELTFSPFTPEKWAAIQLLTSKVRNLLWVLQGASGEQPYHNMLVGVARCLVHEKPDIRFQLIDFDAKTAPDSQFITETLIRLHVSSTWKNLATPYEPSWVLEREVRYIDGEVFTPRCVPSYHLDARYNSTRRNIREDAPLDTSVVAITSQQAGFELEEVTVPAWTSTAKPRHGLVQIDVQHSSLLPVKVPSAGHLYLIVGKMTKSQQKVLAFSDSQQSKVSVPRHWSVPCDVPDSLNLSLLVAAESVLLSDFVLSHTPKGFSTLVHEPTAMVAAAIETTAAQDDMAVVFTSSVKTSRATASVKHIHPSAHDRTLWNVLPKHLSNYIDMSGTYDSGRVGARLKSHLPSTCRVMQLGDFMGGTAYSSPGADCRTITHLLNQAIVLLERHSDLDATERVNLIGLGDVPKQAGQAVTRNDEFHFHAVDWTREPAVSVKLSPLENEVRFRPDKTYWLAGLTGELGLSLTKWMVNRGARYVVMTSRKPKVDEQWLERVQSDGAVVQMMAMDITDLSSVTETYETICSTMPEIAGVCNGAMVLNDGLIEKQSYEDFNGTLRPKVDGTRFLNDLFDKPTLDFFIVFSSLAYSTGNIGQSSYAAANAFMVSTVEGRRKRGLAGSAINMAGIYGIGYITRQEATLMDRLEKIGYSNISEWDYLQLFGAAVLASPVDSTIAFEISSSVRPSDPDAETPPPWLDVPRFSYYRRVRSKMASDNNGETLTVRAQLREQTTMAGVEQVLLAGLVGTLNKLLGLRPEDNAISPATSLIEVGIDSLVAVDMRFWFTRELDLDLPVLKLLGGATVEDMVEDAMARLSPELIPNVKVEESAAAAVSENEVQRLGEQKDADRDDDTSSESIDSTDDEVAGASTPNTGIDSSASSVKADKD</sequence>
<dbReference type="Gene3D" id="3.40.47.10">
    <property type="match status" value="1"/>
</dbReference>
<dbReference type="InterPro" id="IPR049551">
    <property type="entry name" value="PKS_DH_C"/>
</dbReference>
<keyword evidence="3" id="KW-0489">Methyltransferase</keyword>
<keyword evidence="6" id="KW-0511">Multifunctional enzyme</keyword>
<keyword evidence="4" id="KW-0808">Transferase</keyword>
<keyword evidence="5" id="KW-0560">Oxidoreductase</keyword>
<feature type="domain" description="PKS/mFAS DH" evidence="11">
    <location>
        <begin position="940"/>
        <end position="1241"/>
    </location>
</feature>
<dbReference type="Pfam" id="PF00698">
    <property type="entry name" value="Acyl_transf_1"/>
    <property type="match status" value="1"/>
</dbReference>
<dbReference type="Pfam" id="PF08242">
    <property type="entry name" value="Methyltransf_12"/>
    <property type="match status" value="1"/>
</dbReference>
<dbReference type="Pfam" id="PF02801">
    <property type="entry name" value="Ketoacyl-synt_C"/>
    <property type="match status" value="1"/>
</dbReference>
<evidence type="ECO:0000256" key="5">
    <source>
        <dbReference type="ARBA" id="ARBA00023002"/>
    </source>
</evidence>
<evidence type="ECO:0000259" key="10">
    <source>
        <dbReference type="PROSITE" id="PS52004"/>
    </source>
</evidence>
<feature type="domain" description="Carrier" evidence="9">
    <location>
        <begin position="2401"/>
        <end position="2477"/>
    </location>
</feature>
<evidence type="ECO:0000313" key="12">
    <source>
        <dbReference type="EMBL" id="APX43986.1"/>
    </source>
</evidence>
<dbReference type="GO" id="GO:0031177">
    <property type="term" value="F:phosphopantetheine binding"/>
    <property type="evidence" value="ECO:0007669"/>
    <property type="project" value="InterPro"/>
</dbReference>
<dbReference type="SMART" id="SM00823">
    <property type="entry name" value="PKS_PP"/>
    <property type="match status" value="1"/>
</dbReference>
<evidence type="ECO:0000256" key="3">
    <source>
        <dbReference type="ARBA" id="ARBA00022603"/>
    </source>
</evidence>
<dbReference type="InterPro" id="IPR032821">
    <property type="entry name" value="PKS_assoc"/>
</dbReference>
<feature type="region of interest" description="N-terminal hotdog fold" evidence="7">
    <location>
        <begin position="940"/>
        <end position="1075"/>
    </location>
</feature>
<dbReference type="Pfam" id="PF21089">
    <property type="entry name" value="PKS_DH_N"/>
    <property type="match status" value="1"/>
</dbReference>
<dbReference type="GO" id="GO:0016491">
    <property type="term" value="F:oxidoreductase activity"/>
    <property type="evidence" value="ECO:0007669"/>
    <property type="project" value="UniProtKB-KW"/>
</dbReference>
<dbReference type="InterPro" id="IPR016039">
    <property type="entry name" value="Thiolase-like"/>
</dbReference>
<feature type="region of interest" description="C-terminal hotdog fold" evidence="7">
    <location>
        <begin position="1088"/>
        <end position="1241"/>
    </location>
</feature>
<feature type="active site" description="Proton donor; for dehydratase activity" evidence="7">
    <location>
        <position position="1148"/>
    </location>
</feature>
<gene>
    <name evidence="12" type="primary">pks15</name>
</gene>
<dbReference type="Pfam" id="PF16197">
    <property type="entry name" value="KAsynt_C_assoc"/>
    <property type="match status" value="1"/>
</dbReference>
<dbReference type="Gene3D" id="3.40.50.150">
    <property type="entry name" value="Vaccinia Virus protein VP39"/>
    <property type="match status" value="1"/>
</dbReference>
<dbReference type="SUPFAM" id="SSF53901">
    <property type="entry name" value="Thiolase-like"/>
    <property type="match status" value="1"/>
</dbReference>
<dbReference type="InterPro" id="IPR056501">
    <property type="entry name" value="NAD-bd_HRPKS_sdrA"/>
</dbReference>
<dbReference type="InterPro" id="IPR020841">
    <property type="entry name" value="PKS_Beta-ketoAc_synthase_dom"/>
</dbReference>
<dbReference type="PANTHER" id="PTHR43775">
    <property type="entry name" value="FATTY ACID SYNTHASE"/>
    <property type="match status" value="1"/>
</dbReference>
<dbReference type="Pfam" id="PF23114">
    <property type="entry name" value="NAD-bd_HRPKS_sdrA"/>
    <property type="match status" value="1"/>
</dbReference>
<dbReference type="InterPro" id="IPR029063">
    <property type="entry name" value="SAM-dependent_MTases_sf"/>
</dbReference>
<dbReference type="SUPFAM" id="SSF55048">
    <property type="entry name" value="Probable ACP-binding domain of malonyl-CoA ACP transacylase"/>
    <property type="match status" value="1"/>
</dbReference>
<dbReference type="InterPro" id="IPR013968">
    <property type="entry name" value="PKS_KR"/>
</dbReference>
<dbReference type="Pfam" id="PF00550">
    <property type="entry name" value="PP-binding"/>
    <property type="match status" value="1"/>
</dbReference>
<dbReference type="GO" id="GO:0006633">
    <property type="term" value="P:fatty acid biosynthetic process"/>
    <property type="evidence" value="ECO:0007669"/>
    <property type="project" value="TreeGrafter"/>
</dbReference>
<dbReference type="InterPro" id="IPR050091">
    <property type="entry name" value="PKS_NRPS_Biosynth_Enz"/>
</dbReference>
<dbReference type="InterPro" id="IPR009081">
    <property type="entry name" value="PP-bd_ACP"/>
</dbReference>
<protein>
    <submittedName>
        <fullName evidence="12">Polyketide synthase</fullName>
    </submittedName>
</protein>
<dbReference type="GO" id="GO:0004312">
    <property type="term" value="F:fatty acid synthase activity"/>
    <property type="evidence" value="ECO:0007669"/>
    <property type="project" value="TreeGrafter"/>
</dbReference>
<dbReference type="Pfam" id="PF14765">
    <property type="entry name" value="PS-DH"/>
    <property type="match status" value="1"/>
</dbReference>
<dbReference type="GO" id="GO:0008168">
    <property type="term" value="F:methyltransferase activity"/>
    <property type="evidence" value="ECO:0007669"/>
    <property type="project" value="UniProtKB-KW"/>
</dbReference>
<dbReference type="GO" id="GO:0032259">
    <property type="term" value="P:methylation"/>
    <property type="evidence" value="ECO:0007669"/>
    <property type="project" value="UniProtKB-KW"/>
</dbReference>
<organism evidence="12">
    <name type="scientific">Pestalotiopsis microspora</name>
    <dbReference type="NCBI Taxonomy" id="85828"/>
    <lineage>
        <taxon>Eukaryota</taxon>
        <taxon>Fungi</taxon>
        <taxon>Dikarya</taxon>
        <taxon>Ascomycota</taxon>
        <taxon>Pezizomycotina</taxon>
        <taxon>Sordariomycetes</taxon>
        <taxon>Xylariomycetidae</taxon>
        <taxon>Amphisphaeriales</taxon>
        <taxon>Sporocadaceae</taxon>
        <taxon>Pestalotiopsis</taxon>
    </lineage>
</organism>
<dbReference type="SMART" id="SM00825">
    <property type="entry name" value="PKS_KS"/>
    <property type="match status" value="1"/>
</dbReference>
<dbReference type="Gene3D" id="3.40.366.10">
    <property type="entry name" value="Malonyl-Coenzyme A Acyl Carrier Protein, domain 2"/>
    <property type="match status" value="1"/>
</dbReference>
<dbReference type="PANTHER" id="PTHR43775:SF20">
    <property type="entry name" value="HYBRID PKS-NRPS SYNTHETASE APDA"/>
    <property type="match status" value="1"/>
</dbReference>
<feature type="active site" description="Proton acceptor; for dehydratase activity" evidence="7">
    <location>
        <position position="971"/>
    </location>
</feature>
<dbReference type="SUPFAM" id="SSF52151">
    <property type="entry name" value="FabD/lysophospholipase-like"/>
    <property type="match status" value="1"/>
</dbReference>
<evidence type="ECO:0000256" key="4">
    <source>
        <dbReference type="ARBA" id="ARBA00022679"/>
    </source>
</evidence>
<keyword evidence="2" id="KW-0597">Phosphoprotein</keyword>
<dbReference type="InterPro" id="IPR036736">
    <property type="entry name" value="ACP-like_sf"/>
</dbReference>
<dbReference type="SMART" id="SM00822">
    <property type="entry name" value="PKS_KR"/>
    <property type="match status" value="1"/>
</dbReference>
<dbReference type="InterPro" id="IPR042104">
    <property type="entry name" value="PKS_dehydratase_sf"/>
</dbReference>
<evidence type="ECO:0000256" key="1">
    <source>
        <dbReference type="ARBA" id="ARBA00022450"/>
    </source>
</evidence>
<evidence type="ECO:0000259" key="11">
    <source>
        <dbReference type="PROSITE" id="PS52019"/>
    </source>
</evidence>